<dbReference type="EMBL" id="JASJQH010007470">
    <property type="protein sequence ID" value="KAK9708619.1"/>
    <property type="molecule type" value="Genomic_DNA"/>
</dbReference>
<comment type="caution">
    <text evidence="2">The sequence shown here is derived from an EMBL/GenBank/DDBJ whole genome shotgun (WGS) entry which is preliminary data.</text>
</comment>
<dbReference type="Proteomes" id="UP001479436">
    <property type="component" value="Unassembled WGS sequence"/>
</dbReference>
<sequence length="136" mass="15702">MPNPQNLPLPILDFQQFQTDPTNFVQPLKEALFTTGFFYLKNHDIPKEKIQKQFQRSKDFFQQDKSVKSETPISSNNAGYSAAGVEKLDPKLGVDLKEAFNFRLFPESERTRLPTIFAEHEEEIIGFYKACHNLCS</sequence>
<evidence type="ECO:0000259" key="1">
    <source>
        <dbReference type="Pfam" id="PF14226"/>
    </source>
</evidence>
<dbReference type="Pfam" id="PF14226">
    <property type="entry name" value="DIOX_N"/>
    <property type="match status" value="1"/>
</dbReference>
<dbReference type="InterPro" id="IPR027443">
    <property type="entry name" value="IPNS-like_sf"/>
</dbReference>
<organism evidence="2 3">
    <name type="scientific">Basidiobolus ranarum</name>
    <dbReference type="NCBI Taxonomy" id="34480"/>
    <lineage>
        <taxon>Eukaryota</taxon>
        <taxon>Fungi</taxon>
        <taxon>Fungi incertae sedis</taxon>
        <taxon>Zoopagomycota</taxon>
        <taxon>Entomophthoromycotina</taxon>
        <taxon>Basidiobolomycetes</taxon>
        <taxon>Basidiobolales</taxon>
        <taxon>Basidiobolaceae</taxon>
        <taxon>Basidiobolus</taxon>
    </lineage>
</organism>
<dbReference type="Gene3D" id="2.60.120.330">
    <property type="entry name" value="B-lactam Antibiotic, Isopenicillin N Synthase, Chain"/>
    <property type="match status" value="1"/>
</dbReference>
<evidence type="ECO:0000313" key="2">
    <source>
        <dbReference type="EMBL" id="KAK9708619.1"/>
    </source>
</evidence>
<proteinExistence type="predicted"/>
<protein>
    <recommendedName>
        <fullName evidence="1">Non-haem dioxygenase N-terminal domain-containing protein</fullName>
    </recommendedName>
</protein>
<accession>A0ABR2VX13</accession>
<dbReference type="InterPro" id="IPR026992">
    <property type="entry name" value="DIOX_N"/>
</dbReference>
<feature type="domain" description="Non-haem dioxygenase N-terminal" evidence="1">
    <location>
        <begin position="9"/>
        <end position="109"/>
    </location>
</feature>
<evidence type="ECO:0000313" key="3">
    <source>
        <dbReference type="Proteomes" id="UP001479436"/>
    </source>
</evidence>
<reference evidence="2 3" key="1">
    <citation type="submission" date="2023-04" db="EMBL/GenBank/DDBJ databases">
        <title>Genome of Basidiobolus ranarum AG-B5.</title>
        <authorList>
            <person name="Stajich J.E."/>
            <person name="Carter-House D."/>
            <person name="Gryganskyi A."/>
        </authorList>
    </citation>
    <scope>NUCLEOTIDE SEQUENCE [LARGE SCALE GENOMIC DNA]</scope>
    <source>
        <strain evidence="2 3">AG-B5</strain>
    </source>
</reference>
<gene>
    <name evidence="2" type="ORF">K7432_009539</name>
</gene>
<name>A0ABR2VX13_9FUNG</name>
<dbReference type="SUPFAM" id="SSF51197">
    <property type="entry name" value="Clavaminate synthase-like"/>
    <property type="match status" value="1"/>
</dbReference>
<keyword evidence="3" id="KW-1185">Reference proteome</keyword>
<feature type="non-terminal residue" evidence="2">
    <location>
        <position position="136"/>
    </location>
</feature>